<evidence type="ECO:0000313" key="2">
    <source>
        <dbReference type="EMBL" id="MBW8640262.1"/>
    </source>
</evidence>
<dbReference type="SUPFAM" id="SSF54593">
    <property type="entry name" value="Glyoxalase/Bleomycin resistance protein/Dihydroxybiphenyl dioxygenase"/>
    <property type="match status" value="2"/>
</dbReference>
<accession>A0AAE2ZV55</accession>
<feature type="domain" description="Glyoxalase-like" evidence="1">
    <location>
        <begin position="8"/>
        <end position="190"/>
    </location>
</feature>
<gene>
    <name evidence="2" type="ORF">K1W69_23920</name>
</gene>
<dbReference type="Proteomes" id="UP001196509">
    <property type="component" value="Unassembled WGS sequence"/>
</dbReference>
<sequence>MTDKILAIDHLMIHVADSEEAGTVFERLGFIATPKSDLPGLSNRLICFGDTPHERGVCNYIELMALENPAISPPPMPQLLREYGPVSTVLSVDDAHAVHARLIAEGIKIGPVFDLQRDWTLPDGSVVTPAFTVAIPELGQAPVYWNYCLHKTAQHYIRQEFIEHPNSALSFDEVYVVVDDPEAAAAHYVEHWQAQREGDRLLLPDGPALRLLSKDEIGAVLPAELIESESSGIKAMRVLVADLDMAKAVIAKAGVTTVPVASGFAVKASDAAGCALLFEERHEPDR</sequence>
<keyword evidence="3" id="KW-1185">Reference proteome</keyword>
<evidence type="ECO:0000313" key="3">
    <source>
        <dbReference type="Proteomes" id="UP001196509"/>
    </source>
</evidence>
<protein>
    <submittedName>
        <fullName evidence="2">VOC family protein</fullName>
    </submittedName>
</protein>
<proteinExistence type="predicted"/>
<dbReference type="RefSeq" id="WP_220230968.1">
    <property type="nucleotide sequence ID" value="NZ_JAICBX010000005.1"/>
</dbReference>
<name>A0AAE2ZV55_9HYPH</name>
<dbReference type="InterPro" id="IPR025870">
    <property type="entry name" value="Glyoxalase-like_dom"/>
</dbReference>
<organism evidence="2 3">
    <name type="scientific">Flavimaribacter sediminis</name>
    <dbReference type="NCBI Taxonomy" id="2865987"/>
    <lineage>
        <taxon>Bacteria</taxon>
        <taxon>Pseudomonadati</taxon>
        <taxon>Pseudomonadota</taxon>
        <taxon>Alphaproteobacteria</taxon>
        <taxon>Hyphomicrobiales</taxon>
        <taxon>Rhizobiaceae</taxon>
        <taxon>Flavimaribacter</taxon>
    </lineage>
</organism>
<reference evidence="2" key="1">
    <citation type="submission" date="2021-08" db="EMBL/GenBank/DDBJ databases">
        <title>Hoeflea bacterium WL0058 sp. nov., isolated from the sediment.</title>
        <authorList>
            <person name="Wang L."/>
            <person name="Zhang D."/>
        </authorList>
    </citation>
    <scope>NUCLEOTIDE SEQUENCE</scope>
    <source>
        <strain evidence="2">WL0058</strain>
    </source>
</reference>
<evidence type="ECO:0000259" key="1">
    <source>
        <dbReference type="Pfam" id="PF13468"/>
    </source>
</evidence>
<dbReference type="Pfam" id="PF13468">
    <property type="entry name" value="Glyoxalase_3"/>
    <property type="match status" value="1"/>
</dbReference>
<dbReference type="AlphaFoldDB" id="A0AAE2ZV55"/>
<comment type="caution">
    <text evidence="2">The sequence shown here is derived from an EMBL/GenBank/DDBJ whole genome shotgun (WGS) entry which is preliminary data.</text>
</comment>
<dbReference type="InterPro" id="IPR029068">
    <property type="entry name" value="Glyas_Bleomycin-R_OHBP_Dase"/>
</dbReference>
<dbReference type="Gene3D" id="3.10.180.10">
    <property type="entry name" value="2,3-Dihydroxybiphenyl 1,2-Dioxygenase, domain 1"/>
    <property type="match status" value="1"/>
</dbReference>
<dbReference type="EMBL" id="JAICBX010000005">
    <property type="protein sequence ID" value="MBW8640262.1"/>
    <property type="molecule type" value="Genomic_DNA"/>
</dbReference>